<dbReference type="InterPro" id="IPR036890">
    <property type="entry name" value="HATPase_C_sf"/>
</dbReference>
<feature type="transmembrane region" description="Helical" evidence="1">
    <location>
        <begin position="70"/>
        <end position="95"/>
    </location>
</feature>
<dbReference type="EMBL" id="ANAG01000013">
    <property type="protein sequence ID" value="EKW98977.1"/>
    <property type="molecule type" value="Genomic_DNA"/>
</dbReference>
<dbReference type="SUPFAM" id="SSF55874">
    <property type="entry name" value="ATPase domain of HSP90 chaperone/DNA topoisomerase II/histidine kinase"/>
    <property type="match status" value="1"/>
</dbReference>
<evidence type="ECO:0000256" key="1">
    <source>
        <dbReference type="SAM" id="Phobius"/>
    </source>
</evidence>
<reference evidence="3 4" key="1">
    <citation type="journal article" date="2013" name="Genome Announc.">
        <title>Genome Sequence of Lactobacillus saerimneri 30a (Formerly Lactobacillus sp. Strain 30a), a Reference Lactic Acid Bacterium Strain Producing Biogenic Amines.</title>
        <authorList>
            <person name="Romano A."/>
            <person name="Trip H."/>
            <person name="Campbell-Sills H."/>
            <person name="Bouchez O."/>
            <person name="Sherman D."/>
            <person name="Lolkema J.S."/>
            <person name="Lucas P.M."/>
        </authorList>
    </citation>
    <scope>NUCLEOTIDE SEQUENCE [LARGE SCALE GENOMIC DNA]</scope>
    <source>
        <strain evidence="3 4">30a</strain>
    </source>
</reference>
<evidence type="ECO:0000313" key="4">
    <source>
        <dbReference type="Proteomes" id="UP000011912"/>
    </source>
</evidence>
<evidence type="ECO:0000259" key="2">
    <source>
        <dbReference type="Pfam" id="PF14501"/>
    </source>
</evidence>
<dbReference type="PANTHER" id="PTHR40448:SF1">
    <property type="entry name" value="TWO-COMPONENT SENSOR HISTIDINE KINASE"/>
    <property type="match status" value="1"/>
</dbReference>
<comment type="caution">
    <text evidence="3">The sequence shown here is derived from an EMBL/GenBank/DDBJ whole genome shotgun (WGS) entry which is preliminary data.</text>
</comment>
<dbReference type="InterPro" id="IPR032834">
    <property type="entry name" value="NatK-like_C"/>
</dbReference>
<dbReference type="GO" id="GO:0042802">
    <property type="term" value="F:identical protein binding"/>
    <property type="evidence" value="ECO:0007669"/>
    <property type="project" value="TreeGrafter"/>
</dbReference>
<dbReference type="PANTHER" id="PTHR40448">
    <property type="entry name" value="TWO-COMPONENT SENSOR HISTIDINE KINASE"/>
    <property type="match status" value="1"/>
</dbReference>
<dbReference type="PATRIC" id="fig|1227363.6.peg.827"/>
<feature type="transmembrane region" description="Helical" evidence="1">
    <location>
        <begin position="171"/>
        <end position="193"/>
    </location>
</feature>
<dbReference type="GO" id="GO:0016301">
    <property type="term" value="F:kinase activity"/>
    <property type="evidence" value="ECO:0007669"/>
    <property type="project" value="UniProtKB-KW"/>
</dbReference>
<name>M5J6R7_9LACO</name>
<gene>
    <name evidence="3" type="ORF">D271_04239</name>
</gene>
<sequence length="422" mass="48913">MGNYILGMLSTLLIEVLVLAYVSKLRFDLVHIIGFILLMIICIPLKLSNLVMIIGGVLIIHHQDRGRKSWLTYILFVMYAFTTTWILQVVLNFYGNKVCAWLNYNNYWGTVVCQGIVFLLQVGIVYWFKDGLVTLTLSRSRRKQKMEMIAIAFLAVYLIYRSTFNNKYNDWWIAAYVIGLLLFWSSVRASALLETRLELSELKDFELQNIEEYANKVETMYQDLRRFRHDYLNILLSMDQAIRSQDLELIEQTYNEVLAPSKEKLSADYYDFGKLKYIKTSAVKSILCNKFSYAMQKGIEVEIEINDDVTVQHTKLLDAIRILSFLLDNAIEATLQSDHPHLLVAYIKDTNLERVIIENSISVERVAIAPLFKENYTTKKDNEGQGLATVSRILNHYPNVTLKTSSHDYKFTQELVLNKGQK</sequence>
<dbReference type="Gene3D" id="3.30.565.10">
    <property type="entry name" value="Histidine kinase-like ATPase, C-terminal domain"/>
    <property type="match status" value="1"/>
</dbReference>
<keyword evidence="1" id="KW-1133">Transmembrane helix</keyword>
<feature type="transmembrane region" description="Helical" evidence="1">
    <location>
        <begin position="29"/>
        <end position="58"/>
    </location>
</feature>
<dbReference type="AlphaFoldDB" id="M5J6R7"/>
<dbReference type="Proteomes" id="UP000011912">
    <property type="component" value="Unassembled WGS sequence"/>
</dbReference>
<keyword evidence="1" id="KW-0812">Transmembrane</keyword>
<keyword evidence="3" id="KW-0418">Kinase</keyword>
<feature type="domain" description="Sensor histidine kinase NatK-like C-terminal" evidence="2">
    <location>
        <begin position="315"/>
        <end position="417"/>
    </location>
</feature>
<feature type="transmembrane region" description="Helical" evidence="1">
    <location>
        <begin position="107"/>
        <end position="128"/>
    </location>
</feature>
<keyword evidence="4" id="KW-1185">Reference proteome</keyword>
<keyword evidence="3" id="KW-0808">Transferase</keyword>
<dbReference type="STRING" id="1227363.D271_04239"/>
<feature type="transmembrane region" description="Helical" evidence="1">
    <location>
        <begin position="5"/>
        <end position="23"/>
    </location>
</feature>
<protein>
    <submittedName>
        <fullName evidence="3">Histidine kinase of the competence regulon, ComD</fullName>
    </submittedName>
</protein>
<proteinExistence type="predicted"/>
<evidence type="ECO:0000313" key="3">
    <source>
        <dbReference type="EMBL" id="EKW98977.1"/>
    </source>
</evidence>
<organism evidence="3 4">
    <name type="scientific">Ligilactobacillus saerimneri 30a</name>
    <dbReference type="NCBI Taxonomy" id="1227363"/>
    <lineage>
        <taxon>Bacteria</taxon>
        <taxon>Bacillati</taxon>
        <taxon>Bacillota</taxon>
        <taxon>Bacilli</taxon>
        <taxon>Lactobacillales</taxon>
        <taxon>Lactobacillaceae</taxon>
        <taxon>Ligilactobacillus</taxon>
    </lineage>
</organism>
<accession>M5J6R7</accession>
<keyword evidence="1" id="KW-0472">Membrane</keyword>
<dbReference type="Pfam" id="PF14501">
    <property type="entry name" value="HATPase_c_5"/>
    <property type="match status" value="1"/>
</dbReference>
<feature type="transmembrane region" description="Helical" evidence="1">
    <location>
        <begin position="148"/>
        <end position="165"/>
    </location>
</feature>